<dbReference type="OrthoDB" id="822355at2"/>
<evidence type="ECO:0000313" key="6">
    <source>
        <dbReference type="Proteomes" id="UP000002724"/>
    </source>
</evidence>
<dbReference type="eggNOG" id="COG4221">
    <property type="taxonomic scope" value="Bacteria"/>
</dbReference>
<dbReference type="KEGG" id="pph:Ppha_1918"/>
<dbReference type="PROSITE" id="PS00061">
    <property type="entry name" value="ADH_SHORT"/>
    <property type="match status" value="1"/>
</dbReference>
<accession>B4SC34</accession>
<gene>
    <name evidence="5" type="ordered locus">Ppha_1918</name>
</gene>
<dbReference type="FunFam" id="3.40.50.720:FF:000084">
    <property type="entry name" value="Short-chain dehydrogenase reductase"/>
    <property type="match status" value="1"/>
</dbReference>
<dbReference type="InterPro" id="IPR020904">
    <property type="entry name" value="Sc_DH/Rdtase_CS"/>
</dbReference>
<dbReference type="PANTHER" id="PTHR43391:SF14">
    <property type="entry name" value="DEHYDROGENASE_REDUCTASE SDR FAMILY PROTEIN 7-LIKE"/>
    <property type="match status" value="1"/>
</dbReference>
<comment type="similarity">
    <text evidence="1 4">Belongs to the short-chain dehydrogenases/reductases (SDR) family.</text>
</comment>
<dbReference type="InterPro" id="IPR002347">
    <property type="entry name" value="SDR_fam"/>
</dbReference>
<dbReference type="Proteomes" id="UP000002724">
    <property type="component" value="Chromosome"/>
</dbReference>
<dbReference type="Gene3D" id="3.40.50.720">
    <property type="entry name" value="NAD(P)-binding Rossmann-like Domain"/>
    <property type="match status" value="1"/>
</dbReference>
<dbReference type="InterPro" id="IPR036291">
    <property type="entry name" value="NAD(P)-bd_dom_sf"/>
</dbReference>
<sequence precursor="true">MKKYWEGKSAVVTGAASGIGFALAKALIVRGVQVRVADIDADGIRQAARVLGSNAHPVVVDVRDASAVRDVVESTAREFGSIDFLFNNAGIIMSGEFHEFDTEHVDRIIDVNIRSVVNGIVAAYPLMIRQGGGHIVNTASLAGLAPSPLLSSYAMTKHAVVGLTTSLRFEAARYGVRVSALCPAAVDTPLLDAGMPPDLHEVPWRPNVRRYLERLAGTPFPPDKLAHAALRGVERNQALILVPARARLTALIYRLAPGLVHTFGQHVLAAERKERPQGSC</sequence>
<evidence type="ECO:0000256" key="2">
    <source>
        <dbReference type="ARBA" id="ARBA00022857"/>
    </source>
</evidence>
<dbReference type="GO" id="GO:0016491">
    <property type="term" value="F:oxidoreductase activity"/>
    <property type="evidence" value="ECO:0007669"/>
    <property type="project" value="UniProtKB-KW"/>
</dbReference>
<keyword evidence="6" id="KW-1185">Reference proteome</keyword>
<keyword evidence="2" id="KW-0521">NADP</keyword>
<dbReference type="EMBL" id="CP001110">
    <property type="protein sequence ID" value="ACF44140.1"/>
    <property type="molecule type" value="Genomic_DNA"/>
</dbReference>
<proteinExistence type="inferred from homology"/>
<organism evidence="5 6">
    <name type="scientific">Pelodictyon phaeoclathratiforme (strain DSM 5477 / BU-1)</name>
    <dbReference type="NCBI Taxonomy" id="324925"/>
    <lineage>
        <taxon>Bacteria</taxon>
        <taxon>Pseudomonadati</taxon>
        <taxon>Chlorobiota</taxon>
        <taxon>Chlorobiia</taxon>
        <taxon>Chlorobiales</taxon>
        <taxon>Chlorobiaceae</taxon>
        <taxon>Chlorobium/Pelodictyon group</taxon>
        <taxon>Pelodictyon</taxon>
    </lineage>
</organism>
<evidence type="ECO:0000313" key="5">
    <source>
        <dbReference type="EMBL" id="ACF44140.1"/>
    </source>
</evidence>
<dbReference type="STRING" id="324925.Ppha_1918"/>
<evidence type="ECO:0000256" key="4">
    <source>
        <dbReference type="RuleBase" id="RU000363"/>
    </source>
</evidence>
<evidence type="ECO:0000256" key="3">
    <source>
        <dbReference type="ARBA" id="ARBA00023002"/>
    </source>
</evidence>
<evidence type="ECO:0000256" key="1">
    <source>
        <dbReference type="ARBA" id="ARBA00006484"/>
    </source>
</evidence>
<dbReference type="CDD" id="cd05233">
    <property type="entry name" value="SDR_c"/>
    <property type="match status" value="1"/>
</dbReference>
<keyword evidence="3" id="KW-0560">Oxidoreductase</keyword>
<dbReference type="RefSeq" id="WP_012508622.1">
    <property type="nucleotide sequence ID" value="NC_011060.1"/>
</dbReference>
<name>B4SC34_PELPB</name>
<dbReference type="HOGENOM" id="CLU_010194_2_1_10"/>
<dbReference type="PRINTS" id="PR00081">
    <property type="entry name" value="GDHRDH"/>
</dbReference>
<dbReference type="SUPFAM" id="SSF51735">
    <property type="entry name" value="NAD(P)-binding Rossmann-fold domains"/>
    <property type="match status" value="1"/>
</dbReference>
<dbReference type="AlphaFoldDB" id="B4SC34"/>
<dbReference type="PANTHER" id="PTHR43391">
    <property type="entry name" value="RETINOL DEHYDROGENASE-RELATED"/>
    <property type="match status" value="1"/>
</dbReference>
<dbReference type="PRINTS" id="PR00080">
    <property type="entry name" value="SDRFAMILY"/>
</dbReference>
<reference evidence="5 6" key="1">
    <citation type="submission" date="2008-06" db="EMBL/GenBank/DDBJ databases">
        <title>Complete sequence of Pelodictyon phaeoclathratiforme BU-1.</title>
        <authorList>
            <consortium name="US DOE Joint Genome Institute"/>
            <person name="Lucas S."/>
            <person name="Copeland A."/>
            <person name="Lapidus A."/>
            <person name="Glavina del Rio T."/>
            <person name="Dalin E."/>
            <person name="Tice H."/>
            <person name="Bruce D."/>
            <person name="Goodwin L."/>
            <person name="Pitluck S."/>
            <person name="Schmutz J."/>
            <person name="Larimer F."/>
            <person name="Land M."/>
            <person name="Hauser L."/>
            <person name="Kyrpides N."/>
            <person name="Mikhailova N."/>
            <person name="Liu Z."/>
            <person name="Li T."/>
            <person name="Zhao F."/>
            <person name="Overmann J."/>
            <person name="Bryant D.A."/>
            <person name="Richardson P."/>
        </authorList>
    </citation>
    <scope>NUCLEOTIDE SEQUENCE [LARGE SCALE GENOMIC DNA]</scope>
    <source>
        <strain evidence="6">DSM 5477 / BU-1</strain>
    </source>
</reference>
<dbReference type="Pfam" id="PF00106">
    <property type="entry name" value="adh_short"/>
    <property type="match status" value="1"/>
</dbReference>
<protein>
    <submittedName>
        <fullName evidence="5">Short-chain dehydrogenase/reductase SDR</fullName>
    </submittedName>
</protein>